<feature type="region of interest" description="Disordered" evidence="1">
    <location>
        <begin position="58"/>
        <end position="78"/>
    </location>
</feature>
<sequence length="262" mass="26968">MNDEDWRGFSSAFDRAVRPDARPAHSGARVLAIGFAVVVAVGLAALLKGALGGGRVAASPGDVKPMATPSSRAAGAPQAGKDWTAVAGPGCASDATSGFTAYGYYTGTNSDQTTGWSTSAKGGYSGGSCTGSYLSLPVSGQPVSYDQDRFALWRFDFGATYTSASCTLSTYVPDGTRTAVGGDPAYYYYFQTDDGYATSGSSLGGYRVDQVGQRGRWVTGSPFKVRTGVVTVKLVDAGARDSGEAKDAHVAAAQVRITCHAV</sequence>
<accession>A0A9W4DNH4</accession>
<proteinExistence type="predicted"/>
<keyword evidence="2" id="KW-1133">Transmembrane helix</keyword>
<gene>
    <name evidence="3" type="ORF">SCOCK_290008</name>
</gene>
<organism evidence="3 4">
    <name type="scientific">Actinacidiphila cocklensis</name>
    <dbReference type="NCBI Taxonomy" id="887465"/>
    <lineage>
        <taxon>Bacteria</taxon>
        <taxon>Bacillati</taxon>
        <taxon>Actinomycetota</taxon>
        <taxon>Actinomycetes</taxon>
        <taxon>Kitasatosporales</taxon>
        <taxon>Streptomycetaceae</taxon>
        <taxon>Actinacidiphila</taxon>
    </lineage>
</organism>
<evidence type="ECO:0000313" key="3">
    <source>
        <dbReference type="EMBL" id="CAG6394672.1"/>
    </source>
</evidence>
<name>A0A9W4DNH4_9ACTN</name>
<comment type="caution">
    <text evidence="3">The sequence shown here is derived from an EMBL/GenBank/DDBJ whole genome shotgun (WGS) entry which is preliminary data.</text>
</comment>
<reference evidence="3" key="1">
    <citation type="submission" date="2021-05" db="EMBL/GenBank/DDBJ databases">
        <authorList>
            <person name="Arsene-Ploetze F."/>
        </authorList>
    </citation>
    <scope>NUCLEOTIDE SEQUENCE</scope>
    <source>
        <strain evidence="3">DSM 42138</strain>
    </source>
</reference>
<keyword evidence="4" id="KW-1185">Reference proteome</keyword>
<dbReference type="AlphaFoldDB" id="A0A9W4DNH4"/>
<feature type="transmembrane region" description="Helical" evidence="2">
    <location>
        <begin position="28"/>
        <end position="47"/>
    </location>
</feature>
<protein>
    <submittedName>
        <fullName evidence="3">Uncharacterized protein</fullName>
    </submittedName>
</protein>
<evidence type="ECO:0000256" key="2">
    <source>
        <dbReference type="SAM" id="Phobius"/>
    </source>
</evidence>
<dbReference type="EMBL" id="CAJSLV010000058">
    <property type="protein sequence ID" value="CAG6394672.1"/>
    <property type="molecule type" value="Genomic_DNA"/>
</dbReference>
<evidence type="ECO:0000313" key="4">
    <source>
        <dbReference type="Proteomes" id="UP001152519"/>
    </source>
</evidence>
<dbReference type="Proteomes" id="UP001152519">
    <property type="component" value="Unassembled WGS sequence"/>
</dbReference>
<dbReference type="RefSeq" id="WP_251491373.1">
    <property type="nucleotide sequence ID" value="NZ_CAJSLV010000058.1"/>
</dbReference>
<evidence type="ECO:0000256" key="1">
    <source>
        <dbReference type="SAM" id="MobiDB-lite"/>
    </source>
</evidence>
<keyword evidence="2" id="KW-0812">Transmembrane</keyword>
<keyword evidence="2" id="KW-0472">Membrane</keyword>